<evidence type="ECO:0000313" key="2">
    <source>
        <dbReference type="Proteomes" id="UP000284824"/>
    </source>
</evidence>
<comment type="caution">
    <text evidence="1">The sequence shown here is derived from an EMBL/GenBank/DDBJ whole genome shotgun (WGS) entry which is preliminary data.</text>
</comment>
<dbReference type="NCBIfam" id="TIGR04029">
    <property type="entry name" value="CMD_Avi_7170"/>
    <property type="match status" value="1"/>
</dbReference>
<dbReference type="EMBL" id="SAUN01000001">
    <property type="protein sequence ID" value="RVX39721.1"/>
    <property type="molecule type" value="Genomic_DNA"/>
</dbReference>
<keyword evidence="2" id="KW-1185">Reference proteome</keyword>
<dbReference type="InterPro" id="IPR029032">
    <property type="entry name" value="AhpD-like"/>
</dbReference>
<dbReference type="AlphaFoldDB" id="A0A438M256"/>
<accession>A0A438M256</accession>
<evidence type="ECO:0000313" key="1">
    <source>
        <dbReference type="EMBL" id="RVX39721.1"/>
    </source>
</evidence>
<protein>
    <submittedName>
        <fullName evidence="1">CMD domain protein</fullName>
    </submittedName>
</protein>
<reference evidence="1 2" key="1">
    <citation type="submission" date="2019-01" db="EMBL/GenBank/DDBJ databases">
        <title>Sequencing the genomes of 1000 actinobacteria strains.</title>
        <authorList>
            <person name="Klenk H.-P."/>
        </authorList>
    </citation>
    <scope>NUCLEOTIDE SEQUENCE [LARGE SCALE GENOMIC DNA]</scope>
    <source>
        <strain evidence="1 2">DSM 43925</strain>
    </source>
</reference>
<dbReference type="Gene3D" id="1.20.1290.10">
    <property type="entry name" value="AhpD-like"/>
    <property type="match status" value="1"/>
</dbReference>
<proteinExistence type="predicted"/>
<dbReference type="RefSeq" id="WP_127932193.1">
    <property type="nucleotide sequence ID" value="NZ_SAUN01000001.1"/>
</dbReference>
<dbReference type="Proteomes" id="UP000284824">
    <property type="component" value="Unassembled WGS sequence"/>
</dbReference>
<gene>
    <name evidence="1" type="ORF">EDD27_2085</name>
</gene>
<dbReference type="OrthoDB" id="8718286at2"/>
<dbReference type="SUPFAM" id="SSF69118">
    <property type="entry name" value="AhpD-like"/>
    <property type="match status" value="1"/>
</dbReference>
<organism evidence="1 2">
    <name type="scientific">Nonomuraea polychroma</name>
    <dbReference type="NCBI Taxonomy" id="46176"/>
    <lineage>
        <taxon>Bacteria</taxon>
        <taxon>Bacillati</taxon>
        <taxon>Actinomycetota</taxon>
        <taxon>Actinomycetes</taxon>
        <taxon>Streptosporangiales</taxon>
        <taxon>Streptosporangiaceae</taxon>
        <taxon>Nonomuraea</taxon>
    </lineage>
</organism>
<sequence>MINDVIDHLAGITPGSPLDRLRARRPGAREHAQRSFDALFTPDDDSDVTLVERDAIAAFVAGLHQDAEIASFYADRLAELSPGLLKAVESEIEAGGTTGPYGVYPDGGPLAKESDEGLRYRARNPADLGVRLAAAFEHAHLLVFRPREAREGDLDALARAGWSATAIVTLSQLVAFLTFQIRVVAGLRLLRKGSAS</sequence>
<dbReference type="InterPro" id="IPR023982">
    <property type="entry name" value="CHP04029_CMD-like"/>
</dbReference>
<name>A0A438M256_9ACTN</name>